<evidence type="ECO:0000256" key="5">
    <source>
        <dbReference type="ARBA" id="ARBA00022989"/>
    </source>
</evidence>
<name>A0A6J1QF35_9HYME</name>
<keyword evidence="5 9" id="KW-1133">Transmembrane helix</keyword>
<accession>A0A6J1QF35</accession>
<evidence type="ECO:0000313" key="10">
    <source>
        <dbReference type="Proteomes" id="UP000504618"/>
    </source>
</evidence>
<evidence type="ECO:0000256" key="7">
    <source>
        <dbReference type="ARBA" id="ARBA00023170"/>
    </source>
</evidence>
<dbReference type="InterPro" id="IPR004117">
    <property type="entry name" value="7tm6_olfct_rcpt"/>
</dbReference>
<evidence type="ECO:0000256" key="1">
    <source>
        <dbReference type="ARBA" id="ARBA00004141"/>
    </source>
</evidence>
<feature type="transmembrane region" description="Helical" evidence="9">
    <location>
        <begin position="174"/>
        <end position="200"/>
    </location>
</feature>
<proteinExistence type="inferred from homology"/>
<evidence type="ECO:0000256" key="2">
    <source>
        <dbReference type="ARBA" id="ARBA00022606"/>
    </source>
</evidence>
<dbReference type="Pfam" id="PF02949">
    <property type="entry name" value="7tm_6"/>
    <property type="match status" value="1"/>
</dbReference>
<comment type="similarity">
    <text evidence="9">Belongs to the insect chemoreceptor superfamily. Heteromeric odorant receptor channel (TC 1.A.69) family.</text>
</comment>
<comment type="caution">
    <text evidence="9">Lacks conserved residue(s) required for the propagation of feature annotation.</text>
</comment>
<feature type="transmembrane region" description="Helical" evidence="9">
    <location>
        <begin position="290"/>
        <end position="311"/>
    </location>
</feature>
<keyword evidence="7 9" id="KW-0675">Receptor</keyword>
<comment type="subcellular location">
    <subcellularLocation>
        <location evidence="9">Cell membrane</location>
        <topology evidence="9">Multi-pass membrane protein</topology>
    </subcellularLocation>
    <subcellularLocation>
        <location evidence="1">Membrane</location>
        <topology evidence="1">Multi-pass membrane protein</topology>
    </subcellularLocation>
</comment>
<sequence>MVTSTVSPVLKIGLRLLDMWPGVSYSIPYWLIYIFSILIVQYFQYRYVFEHFKISELSNLVDSLPAALDYSLTLFKLISLWIHRRVIHQLVADMDNDWHECVNNDRHLYVMIITANISHFYSNIMLSINTISAVFYLLGDYAVRFVYLSGYYNVTLRQLPIKVQFPFDTQQSPIFELLVVTLFLHVMLNACTLSIVNALISTLVFHVSGQIDILCQEFKTISGKTFSYKTCTSTLGTLIESQNRVYVFSENIEKLFSFIALMQVIWNTLVICSLGFIIIISFYIETSVITIVKTILTYFAVIMEIFILCFAGEYLNLKGKSIADAAYESLWYDLPSNQGKTVTFVVMRSQKQLMITAGRITNLSLETFTNIIKASASYVSVLHAIY</sequence>
<dbReference type="Proteomes" id="UP000504618">
    <property type="component" value="Unplaced"/>
</dbReference>
<evidence type="ECO:0000256" key="9">
    <source>
        <dbReference type="RuleBase" id="RU351113"/>
    </source>
</evidence>
<evidence type="ECO:0000256" key="3">
    <source>
        <dbReference type="ARBA" id="ARBA00022692"/>
    </source>
</evidence>
<evidence type="ECO:0000256" key="4">
    <source>
        <dbReference type="ARBA" id="ARBA00022725"/>
    </source>
</evidence>
<dbReference type="AlphaFoldDB" id="A0A6J1QF35"/>
<keyword evidence="4 9" id="KW-0552">Olfaction</keyword>
<dbReference type="GeneID" id="112459449"/>
<evidence type="ECO:0000313" key="11">
    <source>
        <dbReference type="RefSeq" id="XP_024879315.1"/>
    </source>
</evidence>
<feature type="transmembrane region" description="Helical" evidence="9">
    <location>
        <begin position="264"/>
        <end position="284"/>
    </location>
</feature>
<dbReference type="PANTHER" id="PTHR21137:SF42">
    <property type="entry name" value="ODORANT RECEPTOR 83A"/>
    <property type="match status" value="1"/>
</dbReference>
<dbReference type="GO" id="GO:0005549">
    <property type="term" value="F:odorant binding"/>
    <property type="evidence" value="ECO:0007669"/>
    <property type="project" value="InterPro"/>
</dbReference>
<dbReference type="GO" id="GO:0007165">
    <property type="term" value="P:signal transduction"/>
    <property type="evidence" value="ECO:0007669"/>
    <property type="project" value="UniProtKB-KW"/>
</dbReference>
<dbReference type="OrthoDB" id="6765072at2759"/>
<reference evidence="11" key="1">
    <citation type="submission" date="2025-08" db="UniProtKB">
        <authorList>
            <consortium name="RefSeq"/>
        </authorList>
    </citation>
    <scope>IDENTIFICATION</scope>
    <source>
        <tissue evidence="11">Whole body</tissue>
    </source>
</reference>
<keyword evidence="8 9" id="KW-0807">Transducer</keyword>
<organism evidence="10 11">
    <name type="scientific">Temnothorax curvispinosus</name>
    <dbReference type="NCBI Taxonomy" id="300111"/>
    <lineage>
        <taxon>Eukaryota</taxon>
        <taxon>Metazoa</taxon>
        <taxon>Ecdysozoa</taxon>
        <taxon>Arthropoda</taxon>
        <taxon>Hexapoda</taxon>
        <taxon>Insecta</taxon>
        <taxon>Pterygota</taxon>
        <taxon>Neoptera</taxon>
        <taxon>Endopterygota</taxon>
        <taxon>Hymenoptera</taxon>
        <taxon>Apocrita</taxon>
        <taxon>Aculeata</taxon>
        <taxon>Formicoidea</taxon>
        <taxon>Formicidae</taxon>
        <taxon>Myrmicinae</taxon>
        <taxon>Temnothorax</taxon>
    </lineage>
</organism>
<feature type="transmembrane region" description="Helical" evidence="9">
    <location>
        <begin position="27"/>
        <end position="45"/>
    </location>
</feature>
<gene>
    <name evidence="11" type="primary">LOC112459449</name>
</gene>
<keyword evidence="2 9" id="KW-0716">Sensory transduction</keyword>
<evidence type="ECO:0000256" key="8">
    <source>
        <dbReference type="ARBA" id="ARBA00023224"/>
    </source>
</evidence>
<protein>
    <recommendedName>
        <fullName evidence="9">Odorant receptor</fullName>
    </recommendedName>
</protein>
<keyword evidence="6 9" id="KW-0472">Membrane</keyword>
<dbReference type="RefSeq" id="XP_024879315.1">
    <property type="nucleotide sequence ID" value="XM_025023547.1"/>
</dbReference>
<dbReference type="PANTHER" id="PTHR21137">
    <property type="entry name" value="ODORANT RECEPTOR"/>
    <property type="match status" value="1"/>
</dbReference>
<evidence type="ECO:0000256" key="6">
    <source>
        <dbReference type="ARBA" id="ARBA00023136"/>
    </source>
</evidence>
<dbReference type="GO" id="GO:0004984">
    <property type="term" value="F:olfactory receptor activity"/>
    <property type="evidence" value="ECO:0007669"/>
    <property type="project" value="InterPro"/>
</dbReference>
<dbReference type="GO" id="GO:0005886">
    <property type="term" value="C:plasma membrane"/>
    <property type="evidence" value="ECO:0007669"/>
    <property type="project" value="UniProtKB-SubCell"/>
</dbReference>
<keyword evidence="10" id="KW-1185">Reference proteome</keyword>
<keyword evidence="3 9" id="KW-0812">Transmembrane</keyword>